<dbReference type="Pfam" id="PF01553">
    <property type="entry name" value="Acyltransferase"/>
    <property type="match status" value="1"/>
</dbReference>
<dbReference type="SUPFAM" id="SSF69593">
    <property type="entry name" value="Glycerol-3-phosphate (1)-acyltransferase"/>
    <property type="match status" value="1"/>
</dbReference>
<gene>
    <name evidence="4" type="ORF">SE17_18735</name>
</gene>
<dbReference type="PANTHER" id="PTHR10434">
    <property type="entry name" value="1-ACYL-SN-GLYCEROL-3-PHOSPHATE ACYLTRANSFERASE"/>
    <property type="match status" value="1"/>
</dbReference>
<dbReference type="Proteomes" id="UP000050509">
    <property type="component" value="Unassembled WGS sequence"/>
</dbReference>
<dbReference type="AlphaFoldDB" id="A0A0P9D1P3"/>
<evidence type="ECO:0000313" key="4">
    <source>
        <dbReference type="EMBL" id="KPV51883.1"/>
    </source>
</evidence>
<reference evidence="4 5" key="1">
    <citation type="submission" date="2015-09" db="EMBL/GenBank/DDBJ databases">
        <title>Draft genome sequence of Kouleothrix aurantiaca JCM 19913.</title>
        <authorList>
            <person name="Hemp J."/>
        </authorList>
    </citation>
    <scope>NUCLEOTIDE SEQUENCE [LARGE SCALE GENOMIC DNA]</scope>
    <source>
        <strain evidence="4 5">COM-B</strain>
    </source>
</reference>
<dbReference type="GO" id="GO:0003841">
    <property type="term" value="F:1-acylglycerol-3-phosphate O-acyltransferase activity"/>
    <property type="evidence" value="ECO:0007669"/>
    <property type="project" value="TreeGrafter"/>
</dbReference>
<evidence type="ECO:0000313" key="5">
    <source>
        <dbReference type="Proteomes" id="UP000050509"/>
    </source>
</evidence>
<organism evidence="4 5">
    <name type="scientific">Kouleothrix aurantiaca</name>
    <dbReference type="NCBI Taxonomy" id="186479"/>
    <lineage>
        <taxon>Bacteria</taxon>
        <taxon>Bacillati</taxon>
        <taxon>Chloroflexota</taxon>
        <taxon>Chloroflexia</taxon>
        <taxon>Chloroflexales</taxon>
        <taxon>Roseiflexineae</taxon>
        <taxon>Roseiflexaceae</taxon>
        <taxon>Kouleothrix</taxon>
    </lineage>
</organism>
<comment type="caution">
    <text evidence="4">The sequence shown here is derived from an EMBL/GenBank/DDBJ whole genome shotgun (WGS) entry which is preliminary data.</text>
</comment>
<keyword evidence="1 4" id="KW-0808">Transferase</keyword>
<evidence type="ECO:0000259" key="3">
    <source>
        <dbReference type="Pfam" id="PF01553"/>
    </source>
</evidence>
<dbReference type="EMBL" id="LJCR01000739">
    <property type="protein sequence ID" value="KPV51883.1"/>
    <property type="molecule type" value="Genomic_DNA"/>
</dbReference>
<feature type="domain" description="Phospholipid/glycerol acyltransferase" evidence="3">
    <location>
        <begin position="2"/>
        <end position="42"/>
    </location>
</feature>
<evidence type="ECO:0000256" key="2">
    <source>
        <dbReference type="ARBA" id="ARBA00023315"/>
    </source>
</evidence>
<feature type="non-terminal residue" evidence="4">
    <location>
        <position position="1"/>
    </location>
</feature>
<proteinExistence type="predicted"/>
<accession>A0A0P9D1P3</accession>
<dbReference type="InterPro" id="IPR002123">
    <property type="entry name" value="Plipid/glycerol_acylTrfase"/>
</dbReference>
<sequence length="120" mass="13109">GGVLVVFPEGHRSREGGLLEGRGGAVRLAVRTGVPIVPIAIWGTENGLKGAALRKPIHVKIGKPFYLSAPNGKIPWDRMNELTETMMLHLAELLPPEYWGFYRGRMEQLQLASAPAEPEA</sequence>
<dbReference type="GO" id="GO:0006654">
    <property type="term" value="P:phosphatidic acid biosynthetic process"/>
    <property type="evidence" value="ECO:0007669"/>
    <property type="project" value="TreeGrafter"/>
</dbReference>
<name>A0A0P9D1P3_9CHLR</name>
<dbReference type="PANTHER" id="PTHR10434:SF66">
    <property type="entry name" value="PHOSPHOLIPID_GLYCEROL ACYLTRANSFERASE DOMAIN-CONTAINING PROTEIN"/>
    <property type="match status" value="1"/>
</dbReference>
<keyword evidence="2 4" id="KW-0012">Acyltransferase</keyword>
<keyword evidence="5" id="KW-1185">Reference proteome</keyword>
<protein>
    <submittedName>
        <fullName evidence="4">Glycerol acyltransferase</fullName>
    </submittedName>
</protein>
<evidence type="ECO:0000256" key="1">
    <source>
        <dbReference type="ARBA" id="ARBA00022679"/>
    </source>
</evidence>